<dbReference type="Gene3D" id="3.40.50.300">
    <property type="entry name" value="P-loop containing nucleotide triphosphate hydrolases"/>
    <property type="match status" value="1"/>
</dbReference>
<dbReference type="CDD" id="cd03219">
    <property type="entry name" value="ABC_Mj1267_LivG_branched"/>
    <property type="match status" value="1"/>
</dbReference>
<dbReference type="PROSITE" id="PS50893">
    <property type="entry name" value="ABC_TRANSPORTER_2"/>
    <property type="match status" value="1"/>
</dbReference>
<dbReference type="InterPro" id="IPR027417">
    <property type="entry name" value="P-loop_NTPase"/>
</dbReference>
<dbReference type="SMART" id="SM00382">
    <property type="entry name" value="AAA"/>
    <property type="match status" value="1"/>
</dbReference>
<dbReference type="Proteomes" id="UP000574931">
    <property type="component" value="Unassembled WGS sequence"/>
</dbReference>
<comment type="subcellular location">
    <subcellularLocation>
        <location evidence="1">Cell inner membrane</location>
    </subcellularLocation>
</comment>
<evidence type="ECO:0000313" key="7">
    <source>
        <dbReference type="Proteomes" id="UP000574931"/>
    </source>
</evidence>
<keyword evidence="2" id="KW-0813">Transport</keyword>
<organism evidence="6 7">
    <name type="scientific">Ochrobactrum soli</name>
    <dbReference type="NCBI Taxonomy" id="2448455"/>
    <lineage>
        <taxon>Bacteria</taxon>
        <taxon>Pseudomonadati</taxon>
        <taxon>Pseudomonadota</taxon>
        <taxon>Alphaproteobacteria</taxon>
        <taxon>Hyphomicrobiales</taxon>
        <taxon>Brucellaceae</taxon>
        <taxon>Brucella/Ochrobactrum group</taxon>
        <taxon>Ochrobactrum</taxon>
    </lineage>
</organism>
<dbReference type="GO" id="GO:0042941">
    <property type="term" value="P:D-alanine transmembrane transport"/>
    <property type="evidence" value="ECO:0007669"/>
    <property type="project" value="TreeGrafter"/>
</dbReference>
<dbReference type="InterPro" id="IPR003593">
    <property type="entry name" value="AAA+_ATPase"/>
</dbReference>
<reference evidence="6 7" key="1">
    <citation type="submission" date="2020-05" db="EMBL/GenBank/DDBJ databases">
        <title>Draft Genome Sequence of Ochrobactrum soli Isolated from Stable Fly Gut.</title>
        <authorList>
            <person name="Pileggi M.T."/>
            <person name="Vazhakkala L.J."/>
            <person name="Wong C.N."/>
        </authorList>
    </citation>
    <scope>NUCLEOTIDE SEQUENCE [LARGE SCALE GENOMIC DNA]</scope>
    <source>
        <strain evidence="6 7">MTP-C0764</strain>
    </source>
</reference>
<dbReference type="GO" id="GO:0015808">
    <property type="term" value="P:L-alanine transport"/>
    <property type="evidence" value="ECO:0007669"/>
    <property type="project" value="TreeGrafter"/>
</dbReference>
<evidence type="ECO:0000256" key="3">
    <source>
        <dbReference type="ARBA" id="ARBA00022741"/>
    </source>
</evidence>
<dbReference type="AlphaFoldDB" id="A0A849KEQ4"/>
<dbReference type="PANTHER" id="PTHR45772:SF7">
    <property type="entry name" value="AMINO ACID ABC TRANSPORTER ATP-BINDING PROTEIN"/>
    <property type="match status" value="1"/>
</dbReference>
<dbReference type="RefSeq" id="WP_124915412.1">
    <property type="nucleotide sequence ID" value="NZ_JABFCY010000003.1"/>
</dbReference>
<keyword evidence="4 6" id="KW-0067">ATP-binding</keyword>
<dbReference type="GO" id="GO:1903805">
    <property type="term" value="P:L-valine import across plasma membrane"/>
    <property type="evidence" value="ECO:0007669"/>
    <property type="project" value="TreeGrafter"/>
</dbReference>
<dbReference type="SUPFAM" id="SSF52540">
    <property type="entry name" value="P-loop containing nucleoside triphosphate hydrolases"/>
    <property type="match status" value="1"/>
</dbReference>
<dbReference type="EMBL" id="JABFCY010000003">
    <property type="protein sequence ID" value="NNU59961.1"/>
    <property type="molecule type" value="Genomic_DNA"/>
</dbReference>
<name>A0A849KEQ4_9HYPH</name>
<dbReference type="GO" id="GO:1903806">
    <property type="term" value="P:L-isoleucine import across plasma membrane"/>
    <property type="evidence" value="ECO:0007669"/>
    <property type="project" value="TreeGrafter"/>
</dbReference>
<evidence type="ECO:0000256" key="4">
    <source>
        <dbReference type="ARBA" id="ARBA00022840"/>
    </source>
</evidence>
<dbReference type="GO" id="GO:0015192">
    <property type="term" value="F:L-phenylalanine transmembrane transporter activity"/>
    <property type="evidence" value="ECO:0007669"/>
    <property type="project" value="TreeGrafter"/>
</dbReference>
<dbReference type="InterPro" id="IPR032823">
    <property type="entry name" value="BCA_ABC_TP_C"/>
</dbReference>
<keyword evidence="3" id="KW-0547">Nucleotide-binding</keyword>
<dbReference type="GO" id="GO:0005524">
    <property type="term" value="F:ATP binding"/>
    <property type="evidence" value="ECO:0007669"/>
    <property type="project" value="UniProtKB-KW"/>
</dbReference>
<dbReference type="GO" id="GO:0015188">
    <property type="term" value="F:L-isoleucine transmembrane transporter activity"/>
    <property type="evidence" value="ECO:0007669"/>
    <property type="project" value="TreeGrafter"/>
</dbReference>
<proteinExistence type="predicted"/>
<protein>
    <submittedName>
        <fullName evidence="6">ABC transporter ATP-binding protein</fullName>
    </submittedName>
</protein>
<dbReference type="Pfam" id="PF12399">
    <property type="entry name" value="BCA_ABC_TP_C"/>
    <property type="match status" value="1"/>
</dbReference>
<dbReference type="PANTHER" id="PTHR45772">
    <property type="entry name" value="CONSERVED COMPONENT OF ABC TRANSPORTER FOR NATURAL AMINO ACIDS-RELATED"/>
    <property type="match status" value="1"/>
</dbReference>
<dbReference type="GO" id="GO:0005304">
    <property type="term" value="F:L-valine transmembrane transporter activity"/>
    <property type="evidence" value="ECO:0007669"/>
    <property type="project" value="TreeGrafter"/>
</dbReference>
<sequence length="267" mass="28874">MNMIDPAVRKSTGVLGPDMLQVRNVSKSFGGLKAVNAVSLSIQAGQIHGLIGPNGSGKTTMLNLISGYYMIDEGGVVLGGKDISRLDVRARALAGIARTFQKPRLLPSLSVLDNVMLGGWGAVQAGFVETALHMPRSRREERKMRERAQALLDASGLGHLAGRRCEHLEHAERRFLEIIRALMIRPKLLLLDEPAGGLTGREIEYLGQIIQSVAEAGVGVLLVEHHTDFVFRLSHHVTVLNLGAVLAEGAPDQVRNDAEVVRVYLGS</sequence>
<dbReference type="GO" id="GO:0005886">
    <property type="term" value="C:plasma membrane"/>
    <property type="evidence" value="ECO:0007669"/>
    <property type="project" value="UniProtKB-SubCell"/>
</dbReference>
<feature type="domain" description="ABC transporter" evidence="5">
    <location>
        <begin position="20"/>
        <end position="267"/>
    </location>
</feature>
<evidence type="ECO:0000256" key="1">
    <source>
        <dbReference type="ARBA" id="ARBA00004533"/>
    </source>
</evidence>
<dbReference type="FunFam" id="3.40.50.300:FF:000421">
    <property type="entry name" value="Branched-chain amino acid ABC transporter ATP-binding protein"/>
    <property type="match status" value="1"/>
</dbReference>
<evidence type="ECO:0000313" key="6">
    <source>
        <dbReference type="EMBL" id="NNU59961.1"/>
    </source>
</evidence>
<dbReference type="GO" id="GO:0016887">
    <property type="term" value="F:ATP hydrolysis activity"/>
    <property type="evidence" value="ECO:0007669"/>
    <property type="project" value="InterPro"/>
</dbReference>
<dbReference type="InterPro" id="IPR051120">
    <property type="entry name" value="ABC_AA/LPS_Transport"/>
</dbReference>
<evidence type="ECO:0000259" key="5">
    <source>
        <dbReference type="PROSITE" id="PS50893"/>
    </source>
</evidence>
<accession>A0A849KEQ4</accession>
<gene>
    <name evidence="6" type="ORF">HKX02_06765</name>
</gene>
<dbReference type="Pfam" id="PF00005">
    <property type="entry name" value="ABC_tran"/>
    <property type="match status" value="1"/>
</dbReference>
<dbReference type="InterPro" id="IPR003439">
    <property type="entry name" value="ABC_transporter-like_ATP-bd"/>
</dbReference>
<evidence type="ECO:0000256" key="2">
    <source>
        <dbReference type="ARBA" id="ARBA00022448"/>
    </source>
</evidence>
<keyword evidence="7" id="KW-1185">Reference proteome</keyword>
<comment type="caution">
    <text evidence="6">The sequence shown here is derived from an EMBL/GenBank/DDBJ whole genome shotgun (WGS) entry which is preliminary data.</text>
</comment>